<gene>
    <name evidence="2" type="ORF">COJ15_36125</name>
</gene>
<evidence type="ECO:0000313" key="3">
    <source>
        <dbReference type="Proteomes" id="UP000224003"/>
    </source>
</evidence>
<dbReference type="AlphaFoldDB" id="A0A9X6WGH1"/>
<dbReference type="InterPro" id="IPR016181">
    <property type="entry name" value="Acyl_CoA_acyltransferase"/>
</dbReference>
<comment type="caution">
    <text evidence="2">The sequence shown here is derived from an EMBL/GenBank/DDBJ whole genome shotgun (WGS) entry which is preliminary data.</text>
</comment>
<name>A0A9X6WGH1_BACTU</name>
<dbReference type="RefSeq" id="WP_098517921.1">
    <property type="nucleotide sequence ID" value="NZ_NUVX01000125.1"/>
</dbReference>
<reference evidence="2 3" key="1">
    <citation type="submission" date="2017-09" db="EMBL/GenBank/DDBJ databases">
        <title>Large-scale bioinformatics analysis of Bacillus genomes uncovers conserved roles of natural products in bacterial physiology.</title>
        <authorList>
            <consortium name="Agbiome Team Llc"/>
            <person name="Bleich R.M."/>
            <person name="Grubbs K.J."/>
            <person name="Santa Maria K.C."/>
            <person name="Allen S.E."/>
            <person name="Farag S."/>
            <person name="Shank E.A."/>
            <person name="Bowers A."/>
        </authorList>
    </citation>
    <scope>NUCLEOTIDE SEQUENCE [LARGE SCALE GENOMIC DNA]</scope>
    <source>
        <strain evidence="2 3">AFS085496</strain>
    </source>
</reference>
<dbReference type="Proteomes" id="UP000224003">
    <property type="component" value="Unassembled WGS sequence"/>
</dbReference>
<dbReference type="SUPFAM" id="SSF55729">
    <property type="entry name" value="Acyl-CoA N-acyltransferases (Nat)"/>
    <property type="match status" value="1"/>
</dbReference>
<dbReference type="Gene3D" id="3.40.630.30">
    <property type="match status" value="1"/>
</dbReference>
<sequence>MGYTFQKATRLDIPEILEIADSHYYTFGPNGFLVSKYTYEIISGKIHNPNSQIFVTKNKDGEVVGWIILSKIFHTLTMNGLTLDRFEFKDEADKNVLMSLKHWHMEQGAVRKDMLHKGVGSFYYHSMFTMFPDHSFSSNVITKPVFNRASVKIKGKYGFRVAGTFEAEEHKEIKNLQMTLFIKPPENELN</sequence>
<organism evidence="2 3">
    <name type="scientific">Bacillus thuringiensis</name>
    <dbReference type="NCBI Taxonomy" id="1428"/>
    <lineage>
        <taxon>Bacteria</taxon>
        <taxon>Bacillati</taxon>
        <taxon>Bacillota</taxon>
        <taxon>Bacilli</taxon>
        <taxon>Bacillales</taxon>
        <taxon>Bacillaceae</taxon>
        <taxon>Bacillus</taxon>
        <taxon>Bacillus cereus group</taxon>
    </lineage>
</organism>
<proteinExistence type="predicted"/>
<dbReference type="GO" id="GO:0016747">
    <property type="term" value="F:acyltransferase activity, transferring groups other than amino-acyl groups"/>
    <property type="evidence" value="ECO:0007669"/>
    <property type="project" value="InterPro"/>
</dbReference>
<dbReference type="InterPro" id="IPR000182">
    <property type="entry name" value="GNAT_dom"/>
</dbReference>
<accession>A0A9X6WGH1</accession>
<feature type="domain" description="N-acetyltransferase" evidence="1">
    <location>
        <begin position="36"/>
        <end position="136"/>
    </location>
</feature>
<evidence type="ECO:0000313" key="2">
    <source>
        <dbReference type="EMBL" id="PFJ24800.1"/>
    </source>
</evidence>
<dbReference type="Pfam" id="PF00583">
    <property type="entry name" value="Acetyltransf_1"/>
    <property type="match status" value="1"/>
</dbReference>
<protein>
    <recommendedName>
        <fullName evidence="1">N-acetyltransferase domain-containing protein</fullName>
    </recommendedName>
</protein>
<dbReference type="EMBL" id="NUVX01000125">
    <property type="protein sequence ID" value="PFJ24800.1"/>
    <property type="molecule type" value="Genomic_DNA"/>
</dbReference>
<evidence type="ECO:0000259" key="1">
    <source>
        <dbReference type="Pfam" id="PF00583"/>
    </source>
</evidence>